<gene>
    <name evidence="1" type="ORF">ACD661_13205</name>
</gene>
<evidence type="ECO:0000313" key="1">
    <source>
        <dbReference type="EMBL" id="MFJ1269518.1"/>
    </source>
</evidence>
<dbReference type="EMBL" id="JBGORX010000007">
    <property type="protein sequence ID" value="MFJ1269518.1"/>
    <property type="molecule type" value="Genomic_DNA"/>
</dbReference>
<dbReference type="Proteomes" id="UP001615550">
    <property type="component" value="Unassembled WGS sequence"/>
</dbReference>
<organism evidence="1 2">
    <name type="scientific">Legionella lytica</name>
    <dbReference type="NCBI Taxonomy" id="96232"/>
    <lineage>
        <taxon>Bacteria</taxon>
        <taxon>Pseudomonadati</taxon>
        <taxon>Pseudomonadota</taxon>
        <taxon>Gammaproteobacteria</taxon>
        <taxon>Legionellales</taxon>
        <taxon>Legionellaceae</taxon>
        <taxon>Legionella</taxon>
    </lineage>
</organism>
<name>A0ABW8DA12_9GAMM</name>
<sequence length="53" mass="6056">MNNVIMAVDSYVQIIEAPSSSADALLWQRKIRAQNKLTSRNLYIYRPSKDSAQ</sequence>
<keyword evidence="2" id="KW-1185">Reference proteome</keyword>
<reference evidence="1 2" key="1">
    <citation type="submission" date="2024-08" db="EMBL/GenBank/DDBJ databases">
        <title>Draft Genome Sequence of Legionella lytica strain DSB2004, Isolated From a Fire Sprinkler System.</title>
        <authorList>
            <person name="Everhart A.D."/>
            <person name="Kidane D.T."/>
            <person name="Farone A.L."/>
            <person name="Farone M.B."/>
        </authorList>
    </citation>
    <scope>NUCLEOTIDE SEQUENCE [LARGE SCALE GENOMIC DNA]</scope>
    <source>
        <strain evidence="1 2">DSB2004</strain>
    </source>
</reference>
<evidence type="ECO:0000313" key="2">
    <source>
        <dbReference type="Proteomes" id="UP001615550"/>
    </source>
</evidence>
<protein>
    <submittedName>
        <fullName evidence="1">Uncharacterized protein</fullName>
    </submittedName>
</protein>
<accession>A0ABW8DA12</accession>
<comment type="caution">
    <text evidence="1">The sequence shown here is derived from an EMBL/GenBank/DDBJ whole genome shotgun (WGS) entry which is preliminary data.</text>
</comment>
<proteinExistence type="predicted"/>
<dbReference type="RefSeq" id="WP_400188338.1">
    <property type="nucleotide sequence ID" value="NZ_JBGORX010000007.1"/>
</dbReference>